<name>A0A1J7CFV4_FLAJO</name>
<dbReference type="AlphaFoldDB" id="A0A1J7CFV4"/>
<dbReference type="Proteomes" id="UP000182826">
    <property type="component" value="Unassembled WGS sequence"/>
</dbReference>
<dbReference type="EMBL" id="MLFK01000009">
    <property type="protein sequence ID" value="OIV40424.1"/>
    <property type="molecule type" value="Genomic_DNA"/>
</dbReference>
<accession>A0A1J7CFV4</accession>
<comment type="caution">
    <text evidence="1">The sequence shown here is derived from an EMBL/GenBank/DDBJ whole genome shotgun (WGS) entry which is preliminary data.</text>
</comment>
<gene>
    <name evidence="1" type="ORF">BKM63_16155</name>
</gene>
<keyword evidence="2" id="KW-1185">Reference proteome</keyword>
<evidence type="ECO:0000313" key="2">
    <source>
        <dbReference type="Proteomes" id="UP000182826"/>
    </source>
</evidence>
<evidence type="ECO:0000313" key="1">
    <source>
        <dbReference type="EMBL" id="OIV40424.1"/>
    </source>
</evidence>
<dbReference type="OrthoDB" id="1363049at2"/>
<sequence>MHYHTKNILYRTIILLVLFFVCLPCSAKREIKLVLDVPVNELKNNQNSNLSATCFIYIDKTVKKALDSVKDKDLKKHFLSDFSDFQKVLNASKVQSISFPKKKVFKIIPIYLLHEQYLI</sequence>
<organism evidence="1 2">
    <name type="scientific">Flavobacterium johnsoniae</name>
    <name type="common">Cytophaga johnsonae</name>
    <dbReference type="NCBI Taxonomy" id="986"/>
    <lineage>
        <taxon>Bacteria</taxon>
        <taxon>Pseudomonadati</taxon>
        <taxon>Bacteroidota</taxon>
        <taxon>Flavobacteriia</taxon>
        <taxon>Flavobacteriales</taxon>
        <taxon>Flavobacteriaceae</taxon>
        <taxon>Flavobacterium</taxon>
    </lineage>
</organism>
<dbReference type="RefSeq" id="WP_071637625.1">
    <property type="nucleotide sequence ID" value="NZ_MLFK01000009.1"/>
</dbReference>
<proteinExistence type="predicted"/>
<protein>
    <submittedName>
        <fullName evidence="1">Uncharacterized protein</fullName>
    </submittedName>
</protein>
<reference evidence="1 2" key="1">
    <citation type="submission" date="2016-10" db="EMBL/GenBank/DDBJ databases">
        <title>Draft Genome Sequence of Rhizobacteria Flavobacterium johnsoniae CI04.</title>
        <authorList>
            <person name="Bravo J.I."/>
            <person name="Lozano G.L."/>
            <person name="Handelsman J."/>
        </authorList>
    </citation>
    <scope>NUCLEOTIDE SEQUENCE [LARGE SCALE GENOMIC DNA]</scope>
    <source>
        <strain evidence="1 2">CI04</strain>
    </source>
</reference>